<feature type="transmembrane region" description="Helical" evidence="1">
    <location>
        <begin position="44"/>
        <end position="66"/>
    </location>
</feature>
<feature type="transmembrane region" description="Helical" evidence="1">
    <location>
        <begin position="236"/>
        <end position="256"/>
    </location>
</feature>
<feature type="transmembrane region" description="Helical" evidence="1">
    <location>
        <begin position="288"/>
        <end position="308"/>
    </location>
</feature>
<name>A0A928V100_9SPHI</name>
<feature type="transmembrane region" description="Helical" evidence="1">
    <location>
        <begin position="208"/>
        <end position="230"/>
    </location>
</feature>
<keyword evidence="1" id="KW-0812">Transmembrane</keyword>
<feature type="transmembrane region" description="Helical" evidence="1">
    <location>
        <begin position="102"/>
        <end position="121"/>
    </location>
</feature>
<keyword evidence="1" id="KW-1133">Transmembrane helix</keyword>
<evidence type="ECO:0000259" key="2">
    <source>
        <dbReference type="Pfam" id="PF09925"/>
    </source>
</evidence>
<dbReference type="AlphaFoldDB" id="A0A928V100"/>
<gene>
    <name evidence="3" type="ORF">C4F49_15715</name>
</gene>
<protein>
    <submittedName>
        <fullName evidence="3">DUF2157 domain-containing protein</fullName>
    </submittedName>
</protein>
<feature type="transmembrane region" description="Helical" evidence="1">
    <location>
        <begin position="263"/>
        <end position="282"/>
    </location>
</feature>
<keyword evidence="4" id="KW-1185">Reference proteome</keyword>
<dbReference type="Proteomes" id="UP000616201">
    <property type="component" value="Unassembled WGS sequence"/>
</dbReference>
<dbReference type="RefSeq" id="WP_196936981.1">
    <property type="nucleotide sequence ID" value="NZ_MU158698.1"/>
</dbReference>
<dbReference type="InterPro" id="IPR018677">
    <property type="entry name" value="DUF2157"/>
</dbReference>
<feature type="transmembrane region" description="Helical" evidence="1">
    <location>
        <begin position="173"/>
        <end position="196"/>
    </location>
</feature>
<sequence>MNKIQREDLSIVRQHSNLNEKEIESILEESIYAKKDDWQKFLRLFFIVLGIGFTIAGIIFFFAYNWADLNKFVKLGLTQGLLIVTTLFAIYPKLNTQLRKIILTAASVLVGVLFAVFGQIYQTGANAYDFFLAWTLFITLWVIVGNYATLYLLYLALINTTLYLYADQVAQDWSFIFLFTLLFLVNTTALMAAIILPQNKKHKILPTWFLNIVALAAISFATIALAYGIVDGNLLSILPLAVFVSIAYSVGIRYGLQIKSGFYLSAIPFSVIIILSSLLFRISDDEFMFFINGLFIIGGVTLVVTNLIRLQKKWRKNEN</sequence>
<accession>A0A928V100</accession>
<comment type="caution">
    <text evidence="3">The sequence shown here is derived from an EMBL/GenBank/DDBJ whole genome shotgun (WGS) entry which is preliminary data.</text>
</comment>
<reference evidence="3" key="1">
    <citation type="submission" date="2018-02" db="EMBL/GenBank/DDBJ databases">
        <authorList>
            <person name="Vasarhelyi B.M."/>
            <person name="Deshmukh S."/>
            <person name="Balint B."/>
            <person name="Kukolya J."/>
        </authorList>
    </citation>
    <scope>NUCLEOTIDE SEQUENCE</scope>
    <source>
        <strain evidence="3">KB22</strain>
    </source>
</reference>
<evidence type="ECO:0000313" key="3">
    <source>
        <dbReference type="EMBL" id="MBE8715130.1"/>
    </source>
</evidence>
<evidence type="ECO:0000313" key="4">
    <source>
        <dbReference type="Proteomes" id="UP000616201"/>
    </source>
</evidence>
<proteinExistence type="predicted"/>
<organism evidence="3 4">
    <name type="scientific">Sphingobacterium hungaricum</name>
    <dbReference type="NCBI Taxonomy" id="2082723"/>
    <lineage>
        <taxon>Bacteria</taxon>
        <taxon>Pseudomonadati</taxon>
        <taxon>Bacteroidota</taxon>
        <taxon>Sphingobacteriia</taxon>
        <taxon>Sphingobacteriales</taxon>
        <taxon>Sphingobacteriaceae</taxon>
        <taxon>Sphingobacterium</taxon>
    </lineage>
</organism>
<dbReference type="Pfam" id="PF09925">
    <property type="entry name" value="DUF2157"/>
    <property type="match status" value="1"/>
</dbReference>
<feature type="domain" description="DUF2157" evidence="2">
    <location>
        <begin position="40"/>
        <end position="145"/>
    </location>
</feature>
<evidence type="ECO:0000256" key="1">
    <source>
        <dbReference type="SAM" id="Phobius"/>
    </source>
</evidence>
<keyword evidence="1" id="KW-0472">Membrane</keyword>
<dbReference type="EMBL" id="PRDK01000009">
    <property type="protein sequence ID" value="MBE8715130.1"/>
    <property type="molecule type" value="Genomic_DNA"/>
</dbReference>